<evidence type="ECO:0000313" key="1">
    <source>
        <dbReference type="EMBL" id="NRT56852.1"/>
    </source>
</evidence>
<protein>
    <submittedName>
        <fullName evidence="1">Uncharacterized protein</fullName>
    </submittedName>
</protein>
<accession>A0ABX2G3I6</accession>
<sequence length="265" mass="30734">MESIHQQEVIARLASTQQRLNLLGEIKWQKITEPYAQKYIEFISTVFELIREGKLKIRIMFTQNYFSAHRLTERQREDGFFLLYYQFIKHAFGLRYAGRAQEKTGVRIYFDKLPDTAEKCAAFKGFVTGLSHNSDFRRAGVQIRQEQMAEVDSKEHVILQGLDVVLGAMQFRLNDKHKEKPEGSRTRGKRTIAKERVYKHILSEICNTYDGKRFNIGISTGMPGGRPDLWLNPYRHWLFKPTDGAIRPEFSKSAARKAKSPAITT</sequence>
<evidence type="ECO:0000313" key="2">
    <source>
        <dbReference type="Proteomes" id="UP001516061"/>
    </source>
</evidence>
<gene>
    <name evidence="1" type="ORF">HNQ01_002599</name>
</gene>
<keyword evidence="2" id="KW-1185">Reference proteome</keyword>
<reference evidence="1 2" key="1">
    <citation type="submission" date="2020-05" db="EMBL/GenBank/DDBJ databases">
        <title>Genomic Encyclopedia of Type Strains, Phase IV (KMG-V): Genome sequencing to study the core and pangenomes of soil and plant-associated prokaryotes.</title>
        <authorList>
            <person name="Whitman W."/>
        </authorList>
    </citation>
    <scope>NUCLEOTIDE SEQUENCE [LARGE SCALE GENOMIC DNA]</scope>
    <source>
        <strain evidence="1 2">C29</strain>
    </source>
</reference>
<dbReference type="Proteomes" id="UP001516061">
    <property type="component" value="Unassembled WGS sequence"/>
</dbReference>
<name>A0ABX2G3I6_9BURK</name>
<organism evidence="1 2">
    <name type="scientific">Sphaerotilus uruguayifluvii</name>
    <dbReference type="NCBI Taxonomy" id="2735897"/>
    <lineage>
        <taxon>Bacteria</taxon>
        <taxon>Pseudomonadati</taxon>
        <taxon>Pseudomonadota</taxon>
        <taxon>Betaproteobacteria</taxon>
        <taxon>Burkholderiales</taxon>
        <taxon>Sphaerotilaceae</taxon>
        <taxon>Sphaerotilus</taxon>
    </lineage>
</organism>
<comment type="caution">
    <text evidence="1">The sequence shown here is derived from an EMBL/GenBank/DDBJ whole genome shotgun (WGS) entry which is preliminary data.</text>
</comment>
<dbReference type="EMBL" id="JABSNM010000010">
    <property type="protein sequence ID" value="NRT56852.1"/>
    <property type="molecule type" value="Genomic_DNA"/>
</dbReference>
<proteinExistence type="predicted"/>